<dbReference type="Proteomes" id="UP000807306">
    <property type="component" value="Unassembled WGS sequence"/>
</dbReference>
<comment type="caution">
    <text evidence="2">The sequence shown here is derived from an EMBL/GenBank/DDBJ whole genome shotgun (WGS) entry which is preliminary data.</text>
</comment>
<accession>A0A9P6JM89</accession>
<keyword evidence="3" id="KW-1185">Reference proteome</keyword>
<proteinExistence type="predicted"/>
<name>A0A9P6JM89_9AGAR</name>
<sequence>MPGRFQIALQVPPKPAAKTLRTLDYTMEPSDDSVLDLVPDFSPDLTTLAIQWCDGERRFSLPWKDSSYYLVFAILQTSPRSNPRSLHISHGSTDATGVKYALGGIQPRWMGMNYREQVVDGTRMELTQAKLGEANKHGSEYNANSDLDAEE</sequence>
<evidence type="ECO:0000313" key="3">
    <source>
        <dbReference type="Proteomes" id="UP000807306"/>
    </source>
</evidence>
<protein>
    <submittedName>
        <fullName evidence="2">Uncharacterized protein</fullName>
    </submittedName>
</protein>
<reference evidence="2" key="1">
    <citation type="submission" date="2020-11" db="EMBL/GenBank/DDBJ databases">
        <authorList>
            <consortium name="DOE Joint Genome Institute"/>
            <person name="Ahrendt S."/>
            <person name="Riley R."/>
            <person name="Andreopoulos W."/>
            <person name="Labutti K."/>
            <person name="Pangilinan J."/>
            <person name="Ruiz-Duenas F.J."/>
            <person name="Barrasa J.M."/>
            <person name="Sanchez-Garcia M."/>
            <person name="Camarero S."/>
            <person name="Miyauchi S."/>
            <person name="Serrano A."/>
            <person name="Linde D."/>
            <person name="Babiker R."/>
            <person name="Drula E."/>
            <person name="Ayuso-Fernandez I."/>
            <person name="Pacheco R."/>
            <person name="Padilla G."/>
            <person name="Ferreira P."/>
            <person name="Barriuso J."/>
            <person name="Kellner H."/>
            <person name="Castanera R."/>
            <person name="Alfaro M."/>
            <person name="Ramirez L."/>
            <person name="Pisabarro A.G."/>
            <person name="Kuo A."/>
            <person name="Tritt A."/>
            <person name="Lipzen A."/>
            <person name="He G."/>
            <person name="Yan M."/>
            <person name="Ng V."/>
            <person name="Cullen D."/>
            <person name="Martin F."/>
            <person name="Rosso M.-N."/>
            <person name="Henrissat B."/>
            <person name="Hibbett D."/>
            <person name="Martinez A.T."/>
            <person name="Grigoriev I.V."/>
        </authorList>
    </citation>
    <scope>NUCLEOTIDE SEQUENCE</scope>
    <source>
        <strain evidence="2">CBS 506.95</strain>
    </source>
</reference>
<feature type="region of interest" description="Disordered" evidence="1">
    <location>
        <begin position="131"/>
        <end position="151"/>
    </location>
</feature>
<dbReference type="EMBL" id="MU157878">
    <property type="protein sequence ID" value="KAF9525901.1"/>
    <property type="molecule type" value="Genomic_DNA"/>
</dbReference>
<dbReference type="AlphaFoldDB" id="A0A9P6JM89"/>
<evidence type="ECO:0000256" key="1">
    <source>
        <dbReference type="SAM" id="MobiDB-lite"/>
    </source>
</evidence>
<gene>
    <name evidence="2" type="ORF">CPB83DRAFT_885305</name>
</gene>
<evidence type="ECO:0000313" key="2">
    <source>
        <dbReference type="EMBL" id="KAF9525901.1"/>
    </source>
</evidence>
<organism evidence="2 3">
    <name type="scientific">Crepidotus variabilis</name>
    <dbReference type="NCBI Taxonomy" id="179855"/>
    <lineage>
        <taxon>Eukaryota</taxon>
        <taxon>Fungi</taxon>
        <taxon>Dikarya</taxon>
        <taxon>Basidiomycota</taxon>
        <taxon>Agaricomycotina</taxon>
        <taxon>Agaricomycetes</taxon>
        <taxon>Agaricomycetidae</taxon>
        <taxon>Agaricales</taxon>
        <taxon>Agaricineae</taxon>
        <taxon>Crepidotaceae</taxon>
        <taxon>Crepidotus</taxon>
    </lineage>
</organism>